<keyword evidence="4" id="KW-1185">Reference proteome</keyword>
<protein>
    <submittedName>
        <fullName evidence="3">Autotransporter domain-containing protein</fullName>
    </submittedName>
</protein>
<gene>
    <name evidence="3" type="ORF">KO508_11170</name>
</gene>
<keyword evidence="1" id="KW-0732">Signal</keyword>
<feature type="chain" id="PRO_5045993278" evidence="1">
    <location>
        <begin position="24"/>
        <end position="715"/>
    </location>
</feature>
<sequence>MENPIKIVIGALLLFLTSPFAFSATAVNDFYSINMQSSTTLFFYPSDNDTFDSGFNGFTSASFELIKGQGDINISPNGPTFEPNPGYSGVAEIRYTITDSTSTSEAFVFIAVENTNANFQAIDDTFDVPENADATPLDVRLNDQPVHDIIPSPVLSIDNATTSNGGAVAILTFEDRPSIYYTPPANFSGTDSFTYTLTRGNDTSVASVTVNVGEAPVSFEAVDDTFDIQKNADTVTLNVRENDQLAGVNGVVEVVDSISEAAEGGVVAIQSESSISYTPPTDFIGTDTFTYTLRGENGFSEAVVTVNVSEESGQDELEMPSNLTEEEARVFAVVIDACGQDYEVLPCGEIASMSPDQQKQLIQQVSGRHTKLQSRIMRQMLQLQTSNISSRLREIRDQRNQLSIDDLNLAIMGESTPLAQALQGNLRGGAAGDGELVSPWGAFVNGNISIGKSKDTSTRPSYDQDGYGLTFGLDYRFSDTVVLGAAAGVSKSDTDFTSMQGHQDAQSISLISFGNYYPVDNLYVDGFAMWTEGDMDINRRVDVAMVQQDLASDTKSRQLTAATSVGYEFNYQSWQSTVYGRLQYSDLDIEGYTETGGSMALTVKEQNTNSFTSAMGARINHTFSWNRGVIIPSIDLEYVKENNKKYNISNNFANAATAGNFSISADESDTEYMSLGTSLTAVFGGGQSAFIRYERLLLQDRYDFSSYALGLRMEF</sequence>
<dbReference type="PROSITE" id="PS51208">
    <property type="entry name" value="AUTOTRANSPORTER"/>
    <property type="match status" value="1"/>
</dbReference>
<dbReference type="Pfam" id="PF17963">
    <property type="entry name" value="Big_9"/>
    <property type="match status" value="3"/>
</dbReference>
<dbReference type="InterPro" id="IPR005546">
    <property type="entry name" value="Autotransporte_beta"/>
</dbReference>
<accession>A0ABS6A9C7</accession>
<name>A0ABS6A9C7_9GAMM</name>
<feature type="domain" description="Autotransporter" evidence="2">
    <location>
        <begin position="435"/>
        <end position="715"/>
    </location>
</feature>
<dbReference type="SMART" id="SM00869">
    <property type="entry name" value="Autotransporter"/>
    <property type="match status" value="1"/>
</dbReference>
<dbReference type="Proteomes" id="UP000753376">
    <property type="component" value="Unassembled WGS sequence"/>
</dbReference>
<evidence type="ECO:0000313" key="3">
    <source>
        <dbReference type="EMBL" id="MBU2874562.1"/>
    </source>
</evidence>
<organism evidence="3 4">
    <name type="scientific">Marinobacter salexigens</name>
    <dbReference type="NCBI Taxonomy" id="1925763"/>
    <lineage>
        <taxon>Bacteria</taxon>
        <taxon>Pseudomonadati</taxon>
        <taxon>Pseudomonadota</taxon>
        <taxon>Gammaproteobacteria</taxon>
        <taxon>Pseudomonadales</taxon>
        <taxon>Marinobacteraceae</taxon>
        <taxon>Marinobacter</taxon>
    </lineage>
</organism>
<dbReference type="Pfam" id="PF03797">
    <property type="entry name" value="Autotransporter"/>
    <property type="match status" value="1"/>
</dbReference>
<evidence type="ECO:0000313" key="4">
    <source>
        <dbReference type="Proteomes" id="UP000753376"/>
    </source>
</evidence>
<dbReference type="EMBL" id="JAHKPV010000019">
    <property type="protein sequence ID" value="MBU2874562.1"/>
    <property type="molecule type" value="Genomic_DNA"/>
</dbReference>
<proteinExistence type="predicted"/>
<feature type="signal peptide" evidence="1">
    <location>
        <begin position="1"/>
        <end position="23"/>
    </location>
</feature>
<comment type="caution">
    <text evidence="3">The sequence shown here is derived from an EMBL/GenBank/DDBJ whole genome shotgun (WGS) entry which is preliminary data.</text>
</comment>
<dbReference type="RefSeq" id="WP_216008397.1">
    <property type="nucleotide sequence ID" value="NZ_JAHKPV010000019.1"/>
</dbReference>
<evidence type="ECO:0000256" key="1">
    <source>
        <dbReference type="SAM" id="SignalP"/>
    </source>
</evidence>
<evidence type="ECO:0000259" key="2">
    <source>
        <dbReference type="PROSITE" id="PS51208"/>
    </source>
</evidence>
<reference evidence="3 4" key="1">
    <citation type="submission" date="2021-05" db="EMBL/GenBank/DDBJ databases">
        <title>Draft genomes of bacteria isolated from model marine particles.</title>
        <authorList>
            <person name="Datta M.S."/>
            <person name="Schwartzman J.A."/>
            <person name="Enke T.N."/>
            <person name="Saavedra J."/>
            <person name="Cermak N."/>
            <person name="Cordero O.X."/>
        </authorList>
    </citation>
    <scope>NUCLEOTIDE SEQUENCE [LARGE SCALE GENOMIC DNA]</scope>
    <source>
        <strain evidence="3 4">D2M19</strain>
    </source>
</reference>